<evidence type="ECO:0000259" key="6">
    <source>
        <dbReference type="Pfam" id="PF01699"/>
    </source>
</evidence>
<evidence type="ECO:0000256" key="3">
    <source>
        <dbReference type="ARBA" id="ARBA00022989"/>
    </source>
</evidence>
<comment type="subcellular location">
    <subcellularLocation>
        <location evidence="1">Membrane</location>
        <topology evidence="1">Multi-pass membrane protein</topology>
    </subcellularLocation>
</comment>
<evidence type="ECO:0000313" key="8">
    <source>
        <dbReference type="Proteomes" id="UP001595886"/>
    </source>
</evidence>
<dbReference type="InterPro" id="IPR004837">
    <property type="entry name" value="NaCa_Exmemb"/>
</dbReference>
<evidence type="ECO:0000256" key="5">
    <source>
        <dbReference type="SAM" id="Phobius"/>
    </source>
</evidence>
<evidence type="ECO:0000313" key="7">
    <source>
        <dbReference type="EMBL" id="MFC4821607.1"/>
    </source>
</evidence>
<evidence type="ECO:0000256" key="2">
    <source>
        <dbReference type="ARBA" id="ARBA00022692"/>
    </source>
</evidence>
<dbReference type="InterPro" id="IPR052946">
    <property type="entry name" value="Alkaline_pH_Ca-Antiporter"/>
</dbReference>
<dbReference type="PANTHER" id="PTHR37958">
    <property type="entry name" value="SODIUM-POTASSIUM/PROTON ANTIPORTER CHAA"/>
    <property type="match status" value="1"/>
</dbReference>
<organism evidence="7 8">
    <name type="scientific">Dokdonella ginsengisoli</name>
    <dbReference type="NCBI Taxonomy" id="363846"/>
    <lineage>
        <taxon>Bacteria</taxon>
        <taxon>Pseudomonadati</taxon>
        <taxon>Pseudomonadota</taxon>
        <taxon>Gammaproteobacteria</taxon>
        <taxon>Lysobacterales</taxon>
        <taxon>Rhodanobacteraceae</taxon>
        <taxon>Dokdonella</taxon>
    </lineage>
</organism>
<name>A0ABV9R1H2_9GAMM</name>
<feature type="transmembrane region" description="Helical" evidence="5">
    <location>
        <begin position="65"/>
        <end position="89"/>
    </location>
</feature>
<gene>
    <name evidence="7" type="ORF">ACFO6Q_14830</name>
</gene>
<feature type="transmembrane region" description="Helical" evidence="5">
    <location>
        <begin position="286"/>
        <end position="313"/>
    </location>
</feature>
<dbReference type="PANTHER" id="PTHR37958:SF1">
    <property type="entry name" value="SODIUM-POTASSIUM_PROTON ANTIPORTER CHAA"/>
    <property type="match status" value="1"/>
</dbReference>
<dbReference type="EMBL" id="JBHSHD010000010">
    <property type="protein sequence ID" value="MFC4821607.1"/>
    <property type="molecule type" value="Genomic_DNA"/>
</dbReference>
<feature type="transmembrane region" description="Helical" evidence="5">
    <location>
        <begin position="243"/>
        <end position="265"/>
    </location>
</feature>
<dbReference type="Proteomes" id="UP001595886">
    <property type="component" value="Unassembled WGS sequence"/>
</dbReference>
<feature type="transmembrane region" description="Helical" evidence="5">
    <location>
        <begin position="101"/>
        <end position="121"/>
    </location>
</feature>
<evidence type="ECO:0000256" key="4">
    <source>
        <dbReference type="ARBA" id="ARBA00023136"/>
    </source>
</evidence>
<feature type="transmembrane region" description="Helical" evidence="5">
    <location>
        <begin position="133"/>
        <end position="154"/>
    </location>
</feature>
<proteinExistence type="predicted"/>
<keyword evidence="4 5" id="KW-0472">Membrane</keyword>
<feature type="transmembrane region" description="Helical" evidence="5">
    <location>
        <begin position="319"/>
        <end position="336"/>
    </location>
</feature>
<dbReference type="Pfam" id="PF01699">
    <property type="entry name" value="Na_Ca_ex"/>
    <property type="match status" value="2"/>
</dbReference>
<keyword evidence="8" id="KW-1185">Reference proteome</keyword>
<keyword evidence="3 5" id="KW-1133">Transmembrane helix</keyword>
<reference evidence="8" key="1">
    <citation type="journal article" date="2019" name="Int. J. Syst. Evol. Microbiol.">
        <title>The Global Catalogue of Microorganisms (GCM) 10K type strain sequencing project: providing services to taxonomists for standard genome sequencing and annotation.</title>
        <authorList>
            <consortium name="The Broad Institute Genomics Platform"/>
            <consortium name="The Broad Institute Genome Sequencing Center for Infectious Disease"/>
            <person name="Wu L."/>
            <person name="Ma J."/>
        </authorList>
    </citation>
    <scope>NUCLEOTIDE SEQUENCE [LARGE SCALE GENOMIC DNA]</scope>
    <source>
        <strain evidence="8">CCUG 30340</strain>
    </source>
</reference>
<feature type="transmembrane region" description="Helical" evidence="5">
    <location>
        <begin position="35"/>
        <end position="53"/>
    </location>
</feature>
<accession>A0ABV9R1H2</accession>
<feature type="domain" description="Sodium/calcium exchanger membrane region" evidence="6">
    <location>
        <begin position="34"/>
        <end position="187"/>
    </location>
</feature>
<comment type="caution">
    <text evidence="7">The sequence shown here is derived from an EMBL/GenBank/DDBJ whole genome shotgun (WGS) entry which is preliminary data.</text>
</comment>
<protein>
    <submittedName>
        <fullName evidence="7">Calcium:proton antiporter</fullName>
    </submittedName>
</protein>
<keyword evidence="2 5" id="KW-0812">Transmembrane</keyword>
<feature type="transmembrane region" description="Helical" evidence="5">
    <location>
        <begin position="343"/>
        <end position="362"/>
    </location>
</feature>
<dbReference type="RefSeq" id="WP_380021882.1">
    <property type="nucleotide sequence ID" value="NZ_JBHSHD010000010.1"/>
</dbReference>
<feature type="transmembrane region" description="Helical" evidence="5">
    <location>
        <begin position="216"/>
        <end position="237"/>
    </location>
</feature>
<evidence type="ECO:0000256" key="1">
    <source>
        <dbReference type="ARBA" id="ARBA00004141"/>
    </source>
</evidence>
<feature type="domain" description="Sodium/calcium exchanger membrane region" evidence="6">
    <location>
        <begin position="219"/>
        <end position="361"/>
    </location>
</feature>
<sequence>MSQQIRHNPSWTLAVPPLGIAILALSWLAPGFPGIVAVLTLGLMGSVIASVHHAEVIAHRVGEPFGTLVLALAVTIIEVALIVSMMLSGGESTSGLARDTVFASVMIILNGIVGASLLIGGRRHRVQDFRLEGVNAALGTLTVIVVFTLIVPNYSTSAPGPVYTSSQLLFVAVATLVLFAAFTVFQTIRHRDYFLPTEKEHDDPDEHASQPSNAEALTSLGLLLVALVAVVLSAKGISPSIEAALKAAGAPAATIGILIAAIVLMPESVAAIRAAHANRLQTSLNLAIGSAIASIGLTVPTVAVLSVVMGWPLALGVDAKSTVLLVLSLFVVSISLRTGRTTMLPGMVHLVMFAAYLFLSFVP</sequence>
<feature type="transmembrane region" description="Helical" evidence="5">
    <location>
        <begin position="12"/>
        <end position="29"/>
    </location>
</feature>
<feature type="transmembrane region" description="Helical" evidence="5">
    <location>
        <begin position="166"/>
        <end position="185"/>
    </location>
</feature>